<protein>
    <submittedName>
        <fullName evidence="2">Uncharacterized protein</fullName>
    </submittedName>
</protein>
<dbReference type="KEGG" id="ein:Eint_100950"/>
<reference evidence="2 3" key="1">
    <citation type="journal article" date="2010" name="Nat. Commun.">
        <title>The complete sequence of the smallest known nuclear genome from the microsporidian Encephalitozoon intestinalis.</title>
        <authorList>
            <person name="Corradi N."/>
            <person name="Pombert J.-F."/>
            <person name="Farinelli L."/>
            <person name="Didier E.S."/>
            <person name="Keeling P.J."/>
        </authorList>
    </citation>
    <scope>NUCLEOTIDE SEQUENCE [LARGE SCALE GENOMIC DNA]</scope>
    <source>
        <strain evidence="2 3">ATCC 50506</strain>
    </source>
</reference>
<reference evidence="2 3" key="2">
    <citation type="journal article" date="2012" name="Proc. Natl. Acad. Sci. U.S.A.">
        <title>Gain and loss of multiple functionally related, horizontally transferred genes in the reduced genomes of two microsporidian parasites.</title>
        <authorList>
            <person name="Pombert J.-F."/>
            <person name="Selman M."/>
            <person name="Burki F."/>
            <person name="Bardell F.T."/>
            <person name="Farinelli L."/>
            <person name="Solter L.F."/>
            <person name="Whitman D.W."/>
            <person name="Weiss L.M."/>
            <person name="Corradi N."/>
            <person name="Keeling P.J."/>
        </authorList>
    </citation>
    <scope>NUCLEOTIDE SEQUENCE [LARGE SCALE GENOMIC DNA]</scope>
    <source>
        <strain evidence="2 3">ATCC 50506</strain>
    </source>
</reference>
<sequence length="141" mass="16412">MGPKIKTLVFLKVMVLVILLHFLPVVLKEIGLKKRVEMMKRDFNRRLLEGSESLERLRMLKTLINNARYCKDGDIPLDGSMAETKRAYEGLRVWSDPVFLRLSNIYNISIFFPVFAPVVIQSIKILRYRDSWGSRGEKVEP</sequence>
<keyword evidence="1" id="KW-0472">Membrane</keyword>
<evidence type="ECO:0000256" key="1">
    <source>
        <dbReference type="SAM" id="Phobius"/>
    </source>
</evidence>
<evidence type="ECO:0000313" key="3">
    <source>
        <dbReference type="Proteomes" id="UP000002313"/>
    </source>
</evidence>
<organism evidence="2 3">
    <name type="scientific">Encephalitozoon intestinalis (strain ATCC 50506)</name>
    <name type="common">Microsporidian parasite</name>
    <name type="synonym">Septata intestinalis</name>
    <dbReference type="NCBI Taxonomy" id="876142"/>
    <lineage>
        <taxon>Eukaryota</taxon>
        <taxon>Fungi</taxon>
        <taxon>Fungi incertae sedis</taxon>
        <taxon>Microsporidia</taxon>
        <taxon>Unikaryonidae</taxon>
        <taxon>Encephalitozoon</taxon>
    </lineage>
</organism>
<dbReference type="Proteomes" id="UP000002313">
    <property type="component" value="Chromosome X"/>
</dbReference>
<dbReference type="VEuPathDB" id="MicrosporidiaDB:Eint_100950"/>
<evidence type="ECO:0000313" key="2">
    <source>
        <dbReference type="EMBL" id="ADM12421.1"/>
    </source>
</evidence>
<keyword evidence="3" id="KW-1185">Reference proteome</keyword>
<proteinExistence type="predicted"/>
<keyword evidence="1" id="KW-1133">Transmembrane helix</keyword>
<feature type="transmembrane region" description="Helical" evidence="1">
    <location>
        <begin position="105"/>
        <end position="126"/>
    </location>
</feature>
<name>E0S9N6_ENCIT</name>
<dbReference type="HOGENOM" id="CLU_1906719_0_0_1"/>
<dbReference type="RefSeq" id="XP_003073781.1">
    <property type="nucleotide sequence ID" value="XM_003073735.1"/>
</dbReference>
<dbReference type="OrthoDB" id="2192274at2759"/>
<dbReference type="AlphaFoldDB" id="E0S9N6"/>
<feature type="transmembrane region" description="Helical" evidence="1">
    <location>
        <begin position="7"/>
        <end position="27"/>
    </location>
</feature>
<gene>
    <name evidence="2" type="ORF">Eint_100950</name>
</gene>
<accession>E0S9N6</accession>
<dbReference type="GeneID" id="9699486"/>
<keyword evidence="1" id="KW-0812">Transmembrane</keyword>
<dbReference type="EMBL" id="CP001951">
    <property type="protein sequence ID" value="ADM12421.1"/>
    <property type="molecule type" value="Genomic_DNA"/>
</dbReference>